<dbReference type="PRINTS" id="PR00032">
    <property type="entry name" value="HTHARAC"/>
</dbReference>
<dbReference type="SUPFAM" id="SSF46689">
    <property type="entry name" value="Homeodomain-like"/>
    <property type="match status" value="1"/>
</dbReference>
<gene>
    <name evidence="5" type="ORF">ND2E_3961</name>
</gene>
<evidence type="ECO:0000256" key="2">
    <source>
        <dbReference type="ARBA" id="ARBA00023125"/>
    </source>
</evidence>
<dbReference type="Pfam" id="PF12833">
    <property type="entry name" value="HTH_18"/>
    <property type="match status" value="1"/>
</dbReference>
<dbReference type="Gene3D" id="1.10.10.60">
    <property type="entry name" value="Homeodomain-like"/>
    <property type="match status" value="1"/>
</dbReference>
<dbReference type="OrthoDB" id="5582699at2"/>
<proteinExistence type="predicted"/>
<dbReference type="GO" id="GO:0000976">
    <property type="term" value="F:transcription cis-regulatory region binding"/>
    <property type="evidence" value="ECO:0007669"/>
    <property type="project" value="TreeGrafter"/>
</dbReference>
<dbReference type="EMBL" id="JQED01000045">
    <property type="protein sequence ID" value="KGJ88663.1"/>
    <property type="molecule type" value="Genomic_DNA"/>
</dbReference>
<dbReference type="InterPro" id="IPR009057">
    <property type="entry name" value="Homeodomain-like_sf"/>
</dbReference>
<dbReference type="InterPro" id="IPR020449">
    <property type="entry name" value="Tscrpt_reg_AraC-type_HTH"/>
</dbReference>
<dbReference type="SMART" id="SM00342">
    <property type="entry name" value="HTH_ARAC"/>
    <property type="match status" value="1"/>
</dbReference>
<dbReference type="InterPro" id="IPR032687">
    <property type="entry name" value="AraC-type_N"/>
</dbReference>
<protein>
    <submittedName>
        <fullName evidence="5">Transcriptional regulator, AraC family</fullName>
    </submittedName>
</protein>
<dbReference type="AlphaFoldDB" id="A0A099KGG1"/>
<reference evidence="5 6" key="1">
    <citation type="submission" date="2014-08" db="EMBL/GenBank/DDBJ databases">
        <title>Genomic and Phenotypic Diversity of Colwellia psychrerythraea strains from Disparate Marine Basins.</title>
        <authorList>
            <person name="Techtmann S.M."/>
            <person name="Stelling S.C."/>
            <person name="Utturkar S.M."/>
            <person name="Alshibli N."/>
            <person name="Harris A."/>
            <person name="Brown S.D."/>
            <person name="Hazen T.C."/>
        </authorList>
    </citation>
    <scope>NUCLEOTIDE SEQUENCE [LARGE SCALE GENOMIC DNA]</scope>
    <source>
        <strain evidence="5 6">ND2E</strain>
    </source>
</reference>
<feature type="domain" description="HTH araC/xylS-type" evidence="4">
    <location>
        <begin position="229"/>
        <end position="329"/>
    </location>
</feature>
<sequence length="332" mass="38628">MAKVDIHYFNQALDCAVRKGFDGDKILSSLGITLMPNQLRVDGEQMTRLVQYVWANLNDEFLGCTKHPCKTGIFPFMAHHVFHYKNLDKMLEQGISFYNLVTDDVQMRLVRAGDLAELEFIFSHVEHDPKHFFLEFWLIIWHRFSSWLIDVKIPLTQVCFTHAKPSHSQEAKLLFACRHSFNRPVVKLCFHAKYLDFPCVRTRKELTRFLRDSPADLITIPGSGQSYKAQIRAMLIHDENNILYCPSFETLANSLNMSAQTLRRRLKVEGTSYPMIKDEIRRDLAIDYLQMSNRNINDISNALGFSEPRSFTRAFKQWTGVSPSKYNRINKP</sequence>
<dbReference type="GO" id="GO:0003700">
    <property type="term" value="F:DNA-binding transcription factor activity"/>
    <property type="evidence" value="ECO:0007669"/>
    <property type="project" value="InterPro"/>
</dbReference>
<evidence type="ECO:0000313" key="5">
    <source>
        <dbReference type="EMBL" id="KGJ88663.1"/>
    </source>
</evidence>
<dbReference type="GO" id="GO:0005829">
    <property type="term" value="C:cytosol"/>
    <property type="evidence" value="ECO:0007669"/>
    <property type="project" value="TreeGrafter"/>
</dbReference>
<dbReference type="PATRIC" id="fig|28229.4.peg.3299"/>
<keyword evidence="2" id="KW-0238">DNA-binding</keyword>
<dbReference type="PANTHER" id="PTHR47894">
    <property type="entry name" value="HTH-TYPE TRANSCRIPTIONAL REGULATOR GADX"/>
    <property type="match status" value="1"/>
</dbReference>
<name>A0A099KGG1_COLPS</name>
<evidence type="ECO:0000259" key="4">
    <source>
        <dbReference type="PROSITE" id="PS01124"/>
    </source>
</evidence>
<dbReference type="Proteomes" id="UP000029843">
    <property type="component" value="Unassembled WGS sequence"/>
</dbReference>
<keyword evidence="1" id="KW-0805">Transcription regulation</keyword>
<evidence type="ECO:0000256" key="1">
    <source>
        <dbReference type="ARBA" id="ARBA00023015"/>
    </source>
</evidence>
<organism evidence="5 6">
    <name type="scientific">Colwellia psychrerythraea</name>
    <name type="common">Vibrio psychroerythus</name>
    <dbReference type="NCBI Taxonomy" id="28229"/>
    <lineage>
        <taxon>Bacteria</taxon>
        <taxon>Pseudomonadati</taxon>
        <taxon>Pseudomonadota</taxon>
        <taxon>Gammaproteobacteria</taxon>
        <taxon>Alteromonadales</taxon>
        <taxon>Colwelliaceae</taxon>
        <taxon>Colwellia</taxon>
    </lineage>
</organism>
<dbReference type="PROSITE" id="PS01124">
    <property type="entry name" value="HTH_ARAC_FAMILY_2"/>
    <property type="match status" value="1"/>
</dbReference>
<evidence type="ECO:0000313" key="6">
    <source>
        <dbReference type="Proteomes" id="UP000029843"/>
    </source>
</evidence>
<evidence type="ECO:0000256" key="3">
    <source>
        <dbReference type="ARBA" id="ARBA00023163"/>
    </source>
</evidence>
<comment type="caution">
    <text evidence="5">The sequence shown here is derived from an EMBL/GenBank/DDBJ whole genome shotgun (WGS) entry which is preliminary data.</text>
</comment>
<dbReference type="InterPro" id="IPR018060">
    <property type="entry name" value="HTH_AraC"/>
</dbReference>
<dbReference type="Pfam" id="PF12625">
    <property type="entry name" value="Arabinose_bd"/>
    <property type="match status" value="1"/>
</dbReference>
<dbReference type="RefSeq" id="WP_052056812.1">
    <property type="nucleotide sequence ID" value="NZ_JQED01000045.1"/>
</dbReference>
<dbReference type="PANTHER" id="PTHR47894:SF1">
    <property type="entry name" value="HTH-TYPE TRANSCRIPTIONAL REGULATOR VQSM"/>
    <property type="match status" value="1"/>
</dbReference>
<keyword evidence="3" id="KW-0804">Transcription</keyword>
<accession>A0A099KGG1</accession>